<evidence type="ECO:0000256" key="6">
    <source>
        <dbReference type="ARBA" id="ARBA00022842"/>
    </source>
</evidence>
<dbReference type="HAMAP" id="MF_00097">
    <property type="entry name" value="TMP_synthase"/>
    <property type="match status" value="1"/>
</dbReference>
<dbReference type="EMBL" id="LAZR01039994">
    <property type="protein sequence ID" value="KKL15622.1"/>
    <property type="molecule type" value="Genomic_DNA"/>
</dbReference>
<keyword evidence="7" id="KW-0784">Thiamine biosynthesis</keyword>
<dbReference type="NCBIfam" id="TIGR00693">
    <property type="entry name" value="thiE"/>
    <property type="match status" value="1"/>
</dbReference>
<feature type="non-terminal residue" evidence="12">
    <location>
        <position position="1"/>
    </location>
</feature>
<evidence type="ECO:0000256" key="9">
    <source>
        <dbReference type="ARBA" id="ARBA00047851"/>
    </source>
</evidence>
<dbReference type="InterPro" id="IPR034291">
    <property type="entry name" value="TMP_synthase"/>
</dbReference>
<dbReference type="FunFam" id="3.20.20.70:FF:000096">
    <property type="entry name" value="Thiamine-phosphate synthase"/>
    <property type="match status" value="1"/>
</dbReference>
<evidence type="ECO:0000256" key="7">
    <source>
        <dbReference type="ARBA" id="ARBA00022977"/>
    </source>
</evidence>
<dbReference type="Pfam" id="PF02581">
    <property type="entry name" value="TMP-TENI"/>
    <property type="match status" value="1"/>
</dbReference>
<protein>
    <recommendedName>
        <fullName evidence="3">thiamine phosphate synthase</fullName>
        <ecNumber evidence="3">2.5.1.3</ecNumber>
    </recommendedName>
</protein>
<dbReference type="InterPro" id="IPR022998">
    <property type="entry name" value="ThiamineP_synth_TenI"/>
</dbReference>
<evidence type="ECO:0000256" key="8">
    <source>
        <dbReference type="ARBA" id="ARBA00047334"/>
    </source>
</evidence>
<dbReference type="Gene3D" id="3.20.20.70">
    <property type="entry name" value="Aldolase class I"/>
    <property type="match status" value="1"/>
</dbReference>
<evidence type="ECO:0000256" key="1">
    <source>
        <dbReference type="ARBA" id="ARBA00001946"/>
    </source>
</evidence>
<dbReference type="EC" id="2.5.1.3" evidence="3"/>
<dbReference type="GO" id="GO:0009228">
    <property type="term" value="P:thiamine biosynthetic process"/>
    <property type="evidence" value="ECO:0007669"/>
    <property type="project" value="UniProtKB-KW"/>
</dbReference>
<keyword evidence="5" id="KW-0479">Metal-binding</keyword>
<dbReference type="PANTHER" id="PTHR20857">
    <property type="entry name" value="THIAMINE-PHOSPHATE PYROPHOSPHORYLASE"/>
    <property type="match status" value="1"/>
</dbReference>
<evidence type="ECO:0000256" key="3">
    <source>
        <dbReference type="ARBA" id="ARBA00012830"/>
    </source>
</evidence>
<proteinExistence type="inferred from homology"/>
<dbReference type="PANTHER" id="PTHR20857:SF15">
    <property type="entry name" value="THIAMINE-PHOSPHATE SYNTHASE"/>
    <property type="match status" value="1"/>
</dbReference>
<keyword evidence="4" id="KW-0808">Transferase</keyword>
<organism evidence="12">
    <name type="scientific">marine sediment metagenome</name>
    <dbReference type="NCBI Taxonomy" id="412755"/>
    <lineage>
        <taxon>unclassified sequences</taxon>
        <taxon>metagenomes</taxon>
        <taxon>ecological metagenomes</taxon>
    </lineage>
</organism>
<dbReference type="CDD" id="cd00564">
    <property type="entry name" value="TMP_TenI"/>
    <property type="match status" value="1"/>
</dbReference>
<evidence type="ECO:0000256" key="2">
    <source>
        <dbReference type="ARBA" id="ARBA00005165"/>
    </source>
</evidence>
<dbReference type="InterPro" id="IPR013785">
    <property type="entry name" value="Aldolase_TIM"/>
</dbReference>
<evidence type="ECO:0000256" key="5">
    <source>
        <dbReference type="ARBA" id="ARBA00022723"/>
    </source>
</evidence>
<comment type="caution">
    <text evidence="12">The sequence shown here is derived from an EMBL/GenBank/DDBJ whole genome shotgun (WGS) entry which is preliminary data.</text>
</comment>
<dbReference type="UniPathway" id="UPA00060">
    <property type="reaction ID" value="UER00141"/>
</dbReference>
<dbReference type="GO" id="GO:0005737">
    <property type="term" value="C:cytoplasm"/>
    <property type="evidence" value="ECO:0007669"/>
    <property type="project" value="TreeGrafter"/>
</dbReference>
<dbReference type="GO" id="GO:0009229">
    <property type="term" value="P:thiamine diphosphate biosynthetic process"/>
    <property type="evidence" value="ECO:0007669"/>
    <property type="project" value="UniProtKB-UniPathway"/>
</dbReference>
<evidence type="ECO:0000313" key="12">
    <source>
        <dbReference type="EMBL" id="KKL15622.1"/>
    </source>
</evidence>
<feature type="domain" description="Thiamine phosphate synthase/TenI" evidence="11">
    <location>
        <begin position="48"/>
        <end position="227"/>
    </location>
</feature>
<accession>A0A0F9BP30</accession>
<name>A0A0F9BP30_9ZZZZ</name>
<dbReference type="SUPFAM" id="SSF51391">
    <property type="entry name" value="Thiamin phosphate synthase"/>
    <property type="match status" value="1"/>
</dbReference>
<keyword evidence="6" id="KW-0460">Magnesium</keyword>
<comment type="pathway">
    <text evidence="2">Cofactor biosynthesis; thiamine diphosphate biosynthesis; thiamine phosphate from 4-amino-2-methyl-5-diphosphomethylpyrimidine and 4-methyl-5-(2-phosphoethyl)-thiazole: step 1/1.</text>
</comment>
<comment type="catalytic activity">
    <reaction evidence="8">
        <text>4-methyl-5-(2-phosphooxyethyl)-thiazole + 4-amino-2-methyl-5-(diphosphooxymethyl)pyrimidine + H(+) = thiamine phosphate + diphosphate</text>
        <dbReference type="Rhea" id="RHEA:22328"/>
        <dbReference type="ChEBI" id="CHEBI:15378"/>
        <dbReference type="ChEBI" id="CHEBI:33019"/>
        <dbReference type="ChEBI" id="CHEBI:37575"/>
        <dbReference type="ChEBI" id="CHEBI:57841"/>
        <dbReference type="ChEBI" id="CHEBI:58296"/>
        <dbReference type="EC" id="2.5.1.3"/>
    </reaction>
</comment>
<dbReference type="AlphaFoldDB" id="A0A0F9BP30"/>
<reference evidence="12" key="1">
    <citation type="journal article" date="2015" name="Nature">
        <title>Complex archaea that bridge the gap between prokaryotes and eukaryotes.</title>
        <authorList>
            <person name="Spang A."/>
            <person name="Saw J.H."/>
            <person name="Jorgensen S.L."/>
            <person name="Zaremba-Niedzwiedzka K."/>
            <person name="Martijn J."/>
            <person name="Lind A.E."/>
            <person name="van Eijk R."/>
            <person name="Schleper C."/>
            <person name="Guy L."/>
            <person name="Ettema T.J."/>
        </authorList>
    </citation>
    <scope>NUCLEOTIDE SEQUENCE</scope>
</reference>
<evidence type="ECO:0000256" key="4">
    <source>
        <dbReference type="ARBA" id="ARBA00022679"/>
    </source>
</evidence>
<sequence length="245" mass="26964">IQGWANTEKIIRDCQQSDRRDVTMIALDTEKKMKPALVYQPIDLDFHVYLVSNRKVHPGVSLLDATLLALKGGVRSIQLREKDLKTRELLRIAYEIRALTLKFDARLFINDRVDIAIAIEADGVQLGQKSIPPYAVRRIASRLIIGVSTHSMEEALKAQGQGADFVTLGPIHSTKSKPGMKSLGVENLELVSKKLSIPVFGIGGITHENIKEIVERGAFGGAMISGIYGAKDIKQAALKTLKVLK</sequence>
<dbReference type="GO" id="GO:0046872">
    <property type="term" value="F:metal ion binding"/>
    <property type="evidence" value="ECO:0007669"/>
    <property type="project" value="UniProtKB-KW"/>
</dbReference>
<comment type="catalytic activity">
    <reaction evidence="10">
        <text>2-[(2R,5Z)-2-carboxy-4-methylthiazol-5(2H)-ylidene]ethyl phosphate + 4-amino-2-methyl-5-(diphosphooxymethyl)pyrimidine + 2 H(+) = thiamine phosphate + CO2 + diphosphate</text>
        <dbReference type="Rhea" id="RHEA:47844"/>
        <dbReference type="ChEBI" id="CHEBI:15378"/>
        <dbReference type="ChEBI" id="CHEBI:16526"/>
        <dbReference type="ChEBI" id="CHEBI:33019"/>
        <dbReference type="ChEBI" id="CHEBI:37575"/>
        <dbReference type="ChEBI" id="CHEBI:57841"/>
        <dbReference type="ChEBI" id="CHEBI:62899"/>
        <dbReference type="EC" id="2.5.1.3"/>
    </reaction>
</comment>
<evidence type="ECO:0000256" key="10">
    <source>
        <dbReference type="ARBA" id="ARBA00047883"/>
    </source>
</evidence>
<gene>
    <name evidence="12" type="ORF">LCGC14_2503740</name>
</gene>
<comment type="cofactor">
    <cofactor evidence="1">
        <name>Mg(2+)</name>
        <dbReference type="ChEBI" id="CHEBI:18420"/>
    </cofactor>
</comment>
<dbReference type="GO" id="GO:0004789">
    <property type="term" value="F:thiamine-phosphate diphosphorylase activity"/>
    <property type="evidence" value="ECO:0007669"/>
    <property type="project" value="UniProtKB-EC"/>
</dbReference>
<dbReference type="InterPro" id="IPR036206">
    <property type="entry name" value="ThiamineP_synth_sf"/>
</dbReference>
<evidence type="ECO:0000259" key="11">
    <source>
        <dbReference type="Pfam" id="PF02581"/>
    </source>
</evidence>
<comment type="catalytic activity">
    <reaction evidence="9">
        <text>2-(2-carboxy-4-methylthiazol-5-yl)ethyl phosphate + 4-amino-2-methyl-5-(diphosphooxymethyl)pyrimidine + 2 H(+) = thiamine phosphate + CO2 + diphosphate</text>
        <dbReference type="Rhea" id="RHEA:47848"/>
        <dbReference type="ChEBI" id="CHEBI:15378"/>
        <dbReference type="ChEBI" id="CHEBI:16526"/>
        <dbReference type="ChEBI" id="CHEBI:33019"/>
        <dbReference type="ChEBI" id="CHEBI:37575"/>
        <dbReference type="ChEBI" id="CHEBI:57841"/>
        <dbReference type="ChEBI" id="CHEBI:62890"/>
        <dbReference type="EC" id="2.5.1.3"/>
    </reaction>
</comment>